<feature type="binding site" evidence="16">
    <location>
        <position position="291"/>
    </location>
    <ligand>
        <name>Mg(2+)</name>
        <dbReference type="ChEBI" id="CHEBI:18420"/>
        <label>1</label>
    </ligand>
</feature>
<dbReference type="AlphaFoldDB" id="C3JCA1"/>
<dbReference type="Gene3D" id="3.30.470.20">
    <property type="entry name" value="ATP-grasp fold, B domain"/>
    <property type="match status" value="1"/>
</dbReference>
<feature type="active site" evidence="15">
    <location>
        <position position="18"/>
    </location>
</feature>
<dbReference type="GO" id="GO:0046872">
    <property type="term" value="F:metal ion binding"/>
    <property type="evidence" value="ECO:0007669"/>
    <property type="project" value="UniProtKB-KW"/>
</dbReference>
<dbReference type="Proteomes" id="UP000004295">
    <property type="component" value="Unassembled WGS sequence"/>
</dbReference>
<evidence type="ECO:0000256" key="12">
    <source>
        <dbReference type="ARBA" id="ARBA00023316"/>
    </source>
</evidence>
<comment type="pathway">
    <text evidence="14">Cell wall biogenesis; peptidoglycan biosynthesis.</text>
</comment>
<organism evidence="19 20">
    <name type="scientific">Porphyromonas endodontalis (strain ATCC 35406 / DSM 24491 / JCM 8526 / CCUG 16442 / BCRC 14492 / NCTC 13058 / HG 370)</name>
    <name type="common">Bacteroides endodontalis</name>
    <dbReference type="NCBI Taxonomy" id="553175"/>
    <lineage>
        <taxon>Bacteria</taxon>
        <taxon>Pseudomonadati</taxon>
        <taxon>Bacteroidota</taxon>
        <taxon>Bacteroidia</taxon>
        <taxon>Bacteroidales</taxon>
        <taxon>Porphyromonadaceae</taxon>
        <taxon>Porphyromonas</taxon>
    </lineage>
</organism>
<keyword evidence="16" id="KW-0464">Manganese</keyword>
<name>C3JCA1_POREA</name>
<dbReference type="eggNOG" id="COG1181">
    <property type="taxonomic scope" value="Bacteria"/>
</dbReference>
<dbReference type="Gene3D" id="3.40.50.20">
    <property type="match status" value="1"/>
</dbReference>
<dbReference type="Pfam" id="PF07478">
    <property type="entry name" value="Dala_Dala_lig_C"/>
    <property type="match status" value="1"/>
</dbReference>
<gene>
    <name evidence="14" type="primary">ddl</name>
    <name evidence="19" type="ORF">POREN0001_1992</name>
</gene>
<feature type="binding site" evidence="16">
    <location>
        <position position="293"/>
    </location>
    <ligand>
        <name>Mg(2+)</name>
        <dbReference type="ChEBI" id="CHEBI:18420"/>
        <label>2</label>
    </ligand>
</feature>
<dbReference type="GO" id="GO:0071555">
    <property type="term" value="P:cell wall organization"/>
    <property type="evidence" value="ECO:0007669"/>
    <property type="project" value="UniProtKB-KW"/>
</dbReference>
<keyword evidence="6 14" id="KW-0436">Ligase</keyword>
<evidence type="ECO:0000256" key="17">
    <source>
        <dbReference type="PROSITE-ProRule" id="PRU00409"/>
    </source>
</evidence>
<dbReference type="PANTHER" id="PTHR23132:SF23">
    <property type="entry name" value="D-ALANINE--D-ALANINE LIGASE B"/>
    <property type="match status" value="1"/>
</dbReference>
<dbReference type="EMBL" id="ACNN01000031">
    <property type="protein sequence ID" value="EEN82161.1"/>
    <property type="molecule type" value="Genomic_DNA"/>
</dbReference>
<dbReference type="GO" id="GO:0008360">
    <property type="term" value="P:regulation of cell shape"/>
    <property type="evidence" value="ECO:0007669"/>
    <property type="project" value="UniProtKB-KW"/>
</dbReference>
<dbReference type="InterPro" id="IPR000291">
    <property type="entry name" value="D-Ala_lig_Van_CS"/>
</dbReference>
<evidence type="ECO:0000256" key="9">
    <source>
        <dbReference type="ARBA" id="ARBA00022840"/>
    </source>
</evidence>
<dbReference type="EC" id="6.3.2.4" evidence="4 14"/>
<evidence type="ECO:0000256" key="16">
    <source>
        <dbReference type="PIRSR" id="PIRSR039102-3"/>
    </source>
</evidence>
<dbReference type="PANTHER" id="PTHR23132">
    <property type="entry name" value="D-ALANINE--D-ALANINE LIGASE"/>
    <property type="match status" value="1"/>
</dbReference>
<accession>C3JCA1</accession>
<comment type="catalytic activity">
    <reaction evidence="13 14">
        <text>2 D-alanine + ATP = D-alanyl-D-alanine + ADP + phosphate + H(+)</text>
        <dbReference type="Rhea" id="RHEA:11224"/>
        <dbReference type="ChEBI" id="CHEBI:15378"/>
        <dbReference type="ChEBI" id="CHEBI:30616"/>
        <dbReference type="ChEBI" id="CHEBI:43474"/>
        <dbReference type="ChEBI" id="CHEBI:57416"/>
        <dbReference type="ChEBI" id="CHEBI:57822"/>
        <dbReference type="ChEBI" id="CHEBI:456216"/>
        <dbReference type="EC" id="6.3.2.4"/>
    </reaction>
</comment>
<comment type="function">
    <text evidence="14">Cell wall formation.</text>
</comment>
<dbReference type="Gene3D" id="3.30.1490.20">
    <property type="entry name" value="ATP-grasp fold, A domain"/>
    <property type="match status" value="1"/>
</dbReference>
<comment type="subcellular location">
    <subcellularLocation>
        <location evidence="2 14">Cytoplasm</location>
    </subcellularLocation>
</comment>
<dbReference type="Pfam" id="PF01820">
    <property type="entry name" value="Dala_Dala_lig_N"/>
    <property type="match status" value="1"/>
</dbReference>
<evidence type="ECO:0000256" key="11">
    <source>
        <dbReference type="ARBA" id="ARBA00022984"/>
    </source>
</evidence>
<dbReference type="GO" id="GO:0008716">
    <property type="term" value="F:D-alanine-D-alanine ligase activity"/>
    <property type="evidence" value="ECO:0007669"/>
    <property type="project" value="UniProtKB-UniRule"/>
</dbReference>
<evidence type="ECO:0000256" key="5">
    <source>
        <dbReference type="ARBA" id="ARBA00022490"/>
    </source>
</evidence>
<dbReference type="STRING" id="553175.POREN0001_1992"/>
<keyword evidence="10 14" id="KW-0133">Cell shape</keyword>
<dbReference type="GO" id="GO:0005524">
    <property type="term" value="F:ATP binding"/>
    <property type="evidence" value="ECO:0007669"/>
    <property type="project" value="UniProtKB-UniRule"/>
</dbReference>
<keyword evidence="5 14" id="KW-0963">Cytoplasm</keyword>
<dbReference type="PROSITE" id="PS00844">
    <property type="entry name" value="DALA_DALA_LIGASE_2"/>
    <property type="match status" value="1"/>
</dbReference>
<dbReference type="InterPro" id="IPR016185">
    <property type="entry name" value="PreATP-grasp_dom_sf"/>
</dbReference>
<dbReference type="InterPro" id="IPR011095">
    <property type="entry name" value="Dala_Dala_lig_C"/>
</dbReference>
<dbReference type="PROSITE" id="PS50975">
    <property type="entry name" value="ATP_GRASP"/>
    <property type="match status" value="1"/>
</dbReference>
<feature type="binding site" evidence="16">
    <location>
        <position position="278"/>
    </location>
    <ligand>
        <name>Mg(2+)</name>
        <dbReference type="ChEBI" id="CHEBI:18420"/>
        <label>1</label>
    </ligand>
</feature>
<feature type="domain" description="ATP-grasp" evidence="18">
    <location>
        <begin position="123"/>
        <end position="324"/>
    </location>
</feature>
<keyword evidence="16" id="KW-0460">Magnesium</keyword>
<dbReference type="SUPFAM" id="SSF52440">
    <property type="entry name" value="PreATP-grasp domain"/>
    <property type="match status" value="1"/>
</dbReference>
<dbReference type="GO" id="GO:0009252">
    <property type="term" value="P:peptidoglycan biosynthetic process"/>
    <property type="evidence" value="ECO:0007669"/>
    <property type="project" value="UniProtKB-UniRule"/>
</dbReference>
<comment type="cofactor">
    <cofactor evidence="1">
        <name>Mn(2+)</name>
        <dbReference type="ChEBI" id="CHEBI:29035"/>
    </cofactor>
</comment>
<proteinExistence type="inferred from homology"/>
<evidence type="ECO:0000256" key="3">
    <source>
        <dbReference type="ARBA" id="ARBA00010871"/>
    </source>
</evidence>
<evidence type="ECO:0000313" key="20">
    <source>
        <dbReference type="Proteomes" id="UP000004295"/>
    </source>
</evidence>
<dbReference type="UniPathway" id="UPA00219"/>
<evidence type="ECO:0000256" key="15">
    <source>
        <dbReference type="PIRSR" id="PIRSR039102-1"/>
    </source>
</evidence>
<evidence type="ECO:0000256" key="14">
    <source>
        <dbReference type="HAMAP-Rule" id="MF_00047"/>
    </source>
</evidence>
<evidence type="ECO:0000313" key="19">
    <source>
        <dbReference type="EMBL" id="EEN82161.1"/>
    </source>
</evidence>
<dbReference type="PIRSF" id="PIRSF039102">
    <property type="entry name" value="Ddl/VanB"/>
    <property type="match status" value="1"/>
</dbReference>
<evidence type="ECO:0000256" key="7">
    <source>
        <dbReference type="ARBA" id="ARBA00022723"/>
    </source>
</evidence>
<evidence type="ECO:0000259" key="18">
    <source>
        <dbReference type="PROSITE" id="PS50975"/>
    </source>
</evidence>
<dbReference type="NCBIfam" id="NF002527">
    <property type="entry name" value="PRK01966.1-3"/>
    <property type="match status" value="1"/>
</dbReference>
<keyword evidence="8 17" id="KW-0547">Nucleotide-binding</keyword>
<evidence type="ECO:0000256" key="8">
    <source>
        <dbReference type="ARBA" id="ARBA00022741"/>
    </source>
</evidence>
<dbReference type="InterPro" id="IPR013815">
    <property type="entry name" value="ATP_grasp_subdomain_1"/>
</dbReference>
<keyword evidence="12 14" id="KW-0961">Cell wall biogenesis/degradation</keyword>
<evidence type="ECO:0000256" key="4">
    <source>
        <dbReference type="ARBA" id="ARBA00012216"/>
    </source>
</evidence>
<dbReference type="InterPro" id="IPR005905">
    <property type="entry name" value="D_ala_D_ala"/>
</dbReference>
<evidence type="ECO:0000256" key="6">
    <source>
        <dbReference type="ARBA" id="ARBA00022598"/>
    </source>
</evidence>
<feature type="active site" evidence="15">
    <location>
        <position position="167"/>
    </location>
</feature>
<feature type="active site" evidence="15">
    <location>
        <position position="302"/>
    </location>
</feature>
<evidence type="ECO:0000256" key="2">
    <source>
        <dbReference type="ARBA" id="ARBA00004496"/>
    </source>
</evidence>
<feature type="binding site" evidence="16">
    <location>
        <position position="291"/>
    </location>
    <ligand>
        <name>Mg(2+)</name>
        <dbReference type="ChEBI" id="CHEBI:18420"/>
        <label>2</label>
    </ligand>
</feature>
<keyword evidence="20" id="KW-1185">Reference proteome</keyword>
<dbReference type="PROSITE" id="PS00843">
    <property type="entry name" value="DALA_DALA_LIGASE_1"/>
    <property type="match status" value="1"/>
</dbReference>
<keyword evidence="9 17" id="KW-0067">ATP-binding</keyword>
<dbReference type="InterPro" id="IPR011127">
    <property type="entry name" value="Dala_Dala_lig_N"/>
</dbReference>
<sequence>MKTQKPRIAIVAGGYSGEREVSLRSAATIIKDIDRTLFSPYLVRLSRDLWEVQVEDTWLPIDRNHFSFSMGDKECRFDYAFITIHGTPGENGLLQGYFDMLEIPYNTGGVLCESLTFDKFTCNHYLSAFGIRIAASERLFSDIPYQVEEVAKRIPLPVFVKPNAGGSSIATTKVTSMDQLAVAIQKAFEEAPEVLVERLIEGTEVTSGCYIVNNTPHPLPLTEVVIKKGEFFDFDAKYHGNSDEITPARISEKLTQELQELTSRIALLLHAQGIIRVDYIIEADGKPTLLEVNTTPGMTEASFIPQEIRAAGLELSHIFTAIINDKLHLL</sequence>
<keyword evidence="7 16" id="KW-0479">Metal-binding</keyword>
<evidence type="ECO:0000256" key="13">
    <source>
        <dbReference type="ARBA" id="ARBA00047614"/>
    </source>
</evidence>
<dbReference type="GO" id="GO:0005737">
    <property type="term" value="C:cytoplasm"/>
    <property type="evidence" value="ECO:0007669"/>
    <property type="project" value="UniProtKB-SubCell"/>
</dbReference>
<dbReference type="InterPro" id="IPR011761">
    <property type="entry name" value="ATP-grasp"/>
</dbReference>
<dbReference type="RefSeq" id="WP_004334682.1">
    <property type="nucleotide sequence ID" value="NZ_ACNN01000031.1"/>
</dbReference>
<evidence type="ECO:0000256" key="10">
    <source>
        <dbReference type="ARBA" id="ARBA00022960"/>
    </source>
</evidence>
<keyword evidence="11 14" id="KW-0573">Peptidoglycan synthesis</keyword>
<evidence type="ECO:0000256" key="1">
    <source>
        <dbReference type="ARBA" id="ARBA00001936"/>
    </source>
</evidence>
<reference evidence="19 20" key="1">
    <citation type="submission" date="2009-04" db="EMBL/GenBank/DDBJ databases">
        <authorList>
            <person name="Sebastian Y."/>
            <person name="Madupu R."/>
            <person name="Durkin A.S."/>
            <person name="Torralba M."/>
            <person name="Methe B."/>
            <person name="Sutton G.G."/>
            <person name="Strausberg R.L."/>
            <person name="Nelson K.E."/>
        </authorList>
    </citation>
    <scope>NUCLEOTIDE SEQUENCE [LARGE SCALE GENOMIC DNA]</scope>
    <source>
        <strain evidence="20">ATCC 35406 / BCRC 14492 / JCM 8526 / NCTC 13058 / HG 370</strain>
    </source>
</reference>
<dbReference type="SUPFAM" id="SSF56059">
    <property type="entry name" value="Glutathione synthetase ATP-binding domain-like"/>
    <property type="match status" value="1"/>
</dbReference>
<protein>
    <recommendedName>
        <fullName evidence="4 14">D-alanine--D-alanine ligase</fullName>
        <ecNumber evidence="4 14">6.3.2.4</ecNumber>
    </recommendedName>
    <alternativeName>
        <fullName evidence="14">D-Ala-D-Ala ligase</fullName>
    </alternativeName>
    <alternativeName>
        <fullName evidence="14">D-alanylalanine synthetase</fullName>
    </alternativeName>
</protein>
<comment type="cofactor">
    <cofactor evidence="16">
        <name>Mg(2+)</name>
        <dbReference type="ChEBI" id="CHEBI:18420"/>
    </cofactor>
    <cofactor evidence="16">
        <name>Mn(2+)</name>
        <dbReference type="ChEBI" id="CHEBI:29035"/>
    </cofactor>
    <text evidence="16">Binds 2 magnesium or manganese ions per subunit.</text>
</comment>
<comment type="caution">
    <text evidence="19">The sequence shown here is derived from an EMBL/GenBank/DDBJ whole genome shotgun (WGS) entry which is preliminary data.</text>
</comment>
<dbReference type="HAMAP" id="MF_00047">
    <property type="entry name" value="Dala_Dala_lig"/>
    <property type="match status" value="1"/>
</dbReference>
<comment type="similarity">
    <text evidence="3 14">Belongs to the D-alanine--D-alanine ligase family.</text>
</comment>
<dbReference type="GeneID" id="93366160"/>